<evidence type="ECO:0000313" key="2">
    <source>
        <dbReference type="Proteomes" id="UP000626370"/>
    </source>
</evidence>
<gene>
    <name evidence="1" type="ORF">GCM10011501_05570</name>
</gene>
<dbReference type="Proteomes" id="UP000626370">
    <property type="component" value="Unassembled WGS sequence"/>
</dbReference>
<accession>A0ABQ3IEE7</accession>
<dbReference type="EMBL" id="BNAH01000002">
    <property type="protein sequence ID" value="GHE80538.1"/>
    <property type="molecule type" value="Genomic_DNA"/>
</dbReference>
<comment type="caution">
    <text evidence="1">The sequence shown here is derived from an EMBL/GenBank/DDBJ whole genome shotgun (WGS) entry which is preliminary data.</text>
</comment>
<sequence>MKMQVLMFYLPCNFFIIKNASDYGRHFNVIILTRLMLGYNKLATISSLKDRYKFYLVVLELQYTMIN</sequence>
<keyword evidence="2" id="KW-1185">Reference proteome</keyword>
<organism evidence="1 2">
    <name type="scientific">Thalassotalea profundi</name>
    <dbReference type="NCBI Taxonomy" id="2036687"/>
    <lineage>
        <taxon>Bacteria</taxon>
        <taxon>Pseudomonadati</taxon>
        <taxon>Pseudomonadota</taxon>
        <taxon>Gammaproteobacteria</taxon>
        <taxon>Alteromonadales</taxon>
        <taxon>Colwelliaceae</taxon>
        <taxon>Thalassotalea</taxon>
    </lineage>
</organism>
<proteinExistence type="predicted"/>
<reference evidence="2" key="1">
    <citation type="journal article" date="2019" name="Int. J. Syst. Evol. Microbiol.">
        <title>The Global Catalogue of Microorganisms (GCM) 10K type strain sequencing project: providing services to taxonomists for standard genome sequencing and annotation.</title>
        <authorList>
            <consortium name="The Broad Institute Genomics Platform"/>
            <consortium name="The Broad Institute Genome Sequencing Center for Infectious Disease"/>
            <person name="Wu L."/>
            <person name="Ma J."/>
        </authorList>
    </citation>
    <scope>NUCLEOTIDE SEQUENCE [LARGE SCALE GENOMIC DNA]</scope>
    <source>
        <strain evidence="2">CGMCC 1.15922</strain>
    </source>
</reference>
<name>A0ABQ3IEE7_9GAMM</name>
<protein>
    <submittedName>
        <fullName evidence="1">Uncharacterized protein</fullName>
    </submittedName>
</protein>
<evidence type="ECO:0000313" key="1">
    <source>
        <dbReference type="EMBL" id="GHE80538.1"/>
    </source>
</evidence>